<evidence type="ECO:0000259" key="1">
    <source>
        <dbReference type="Pfam" id="PF03781"/>
    </source>
</evidence>
<dbReference type="Pfam" id="PF03781">
    <property type="entry name" value="FGE-sulfatase"/>
    <property type="match status" value="1"/>
</dbReference>
<dbReference type="InterPro" id="IPR042095">
    <property type="entry name" value="SUMF_sf"/>
</dbReference>
<dbReference type="SUPFAM" id="SSF56436">
    <property type="entry name" value="C-type lectin-like"/>
    <property type="match status" value="1"/>
</dbReference>
<sequence length="313" mass="34582">MRTLRLAGSMLILLGTQSCTSGAPREATRECEFCPEMVVVPHGVGIVGASATDRFRNPDELPERRFQISESFAVSRYEVTRAQYEAFVRATGQEIRGECLTDRAERGKWVMDETTTFRDPGFSQTDDHPAACVNWDEAKAYIAWLNTRTQGGYRMLTEVEWEYLARAGTTRNDIYPWGNEESQGCDSANGFDQTTLTKYAGIDTSGYKTFDPLSCRDGWLNTAPVGSLAANAFGVYDLIGNVAEWVEDCTTPSHESLSESGAPPAIEGACARRVTKGGSWGTLAHNLRIAERIPYPATHRDDSIGIRVARTLR</sequence>
<dbReference type="InterPro" id="IPR051043">
    <property type="entry name" value="Sulfatase_Mod_Factor_Kinase"/>
</dbReference>
<feature type="domain" description="Sulfatase-modifying factor enzyme-like" evidence="1">
    <location>
        <begin position="34"/>
        <end position="310"/>
    </location>
</feature>
<evidence type="ECO:0000313" key="2">
    <source>
        <dbReference type="EMBL" id="MBB6093293.1"/>
    </source>
</evidence>
<dbReference type="EMBL" id="JACHHZ010000002">
    <property type="protein sequence ID" value="MBB6093293.1"/>
    <property type="molecule type" value="Genomic_DNA"/>
</dbReference>
<dbReference type="PANTHER" id="PTHR23150:SF19">
    <property type="entry name" value="FORMYLGLYCINE-GENERATING ENZYME"/>
    <property type="match status" value="1"/>
</dbReference>
<dbReference type="AlphaFoldDB" id="A0A841HKM9"/>
<evidence type="ECO:0000313" key="3">
    <source>
        <dbReference type="Proteomes" id="UP000588068"/>
    </source>
</evidence>
<proteinExistence type="predicted"/>
<accession>A0A841HKM9</accession>
<dbReference type="GO" id="GO:0120147">
    <property type="term" value="F:formylglycine-generating oxidase activity"/>
    <property type="evidence" value="ECO:0007669"/>
    <property type="project" value="TreeGrafter"/>
</dbReference>
<dbReference type="InterPro" id="IPR016187">
    <property type="entry name" value="CTDL_fold"/>
</dbReference>
<dbReference type="RefSeq" id="WP_184331489.1">
    <property type="nucleotide sequence ID" value="NZ_JACHHZ010000002.1"/>
</dbReference>
<protein>
    <submittedName>
        <fullName evidence="2">Formylglycine-generating enzyme required for sulfatase activity</fullName>
    </submittedName>
</protein>
<organism evidence="2 3">
    <name type="scientific">Povalibacter uvarum</name>
    <dbReference type="NCBI Taxonomy" id="732238"/>
    <lineage>
        <taxon>Bacteria</taxon>
        <taxon>Pseudomonadati</taxon>
        <taxon>Pseudomonadota</taxon>
        <taxon>Gammaproteobacteria</taxon>
        <taxon>Steroidobacterales</taxon>
        <taxon>Steroidobacteraceae</taxon>
        <taxon>Povalibacter</taxon>
    </lineage>
</organism>
<dbReference type="PROSITE" id="PS51257">
    <property type="entry name" value="PROKAR_LIPOPROTEIN"/>
    <property type="match status" value="1"/>
</dbReference>
<gene>
    <name evidence="2" type="ORF">HNQ60_002171</name>
</gene>
<name>A0A841HKM9_9GAMM</name>
<reference evidence="2 3" key="1">
    <citation type="submission" date="2020-08" db="EMBL/GenBank/DDBJ databases">
        <title>Genomic Encyclopedia of Type Strains, Phase IV (KMG-IV): sequencing the most valuable type-strain genomes for metagenomic binning, comparative biology and taxonomic classification.</title>
        <authorList>
            <person name="Goeker M."/>
        </authorList>
    </citation>
    <scope>NUCLEOTIDE SEQUENCE [LARGE SCALE GENOMIC DNA]</scope>
    <source>
        <strain evidence="2 3">DSM 26723</strain>
    </source>
</reference>
<keyword evidence="3" id="KW-1185">Reference proteome</keyword>
<dbReference type="Gene3D" id="3.90.1580.10">
    <property type="entry name" value="paralog of FGE (formylglycine-generating enzyme)"/>
    <property type="match status" value="1"/>
</dbReference>
<comment type="caution">
    <text evidence="2">The sequence shown here is derived from an EMBL/GenBank/DDBJ whole genome shotgun (WGS) entry which is preliminary data.</text>
</comment>
<dbReference type="PANTHER" id="PTHR23150">
    <property type="entry name" value="SULFATASE MODIFYING FACTOR 1, 2"/>
    <property type="match status" value="1"/>
</dbReference>
<dbReference type="InterPro" id="IPR005532">
    <property type="entry name" value="SUMF_dom"/>
</dbReference>
<dbReference type="Proteomes" id="UP000588068">
    <property type="component" value="Unassembled WGS sequence"/>
</dbReference>